<dbReference type="PATRIC" id="fig|1035195.3.peg.936"/>
<dbReference type="GO" id="GO:0005829">
    <property type="term" value="C:cytosol"/>
    <property type="evidence" value="ECO:0007669"/>
    <property type="project" value="TreeGrafter"/>
</dbReference>
<accession>L1MHZ6</accession>
<dbReference type="GO" id="GO:0019693">
    <property type="term" value="P:ribose phosphate metabolic process"/>
    <property type="evidence" value="ECO:0007669"/>
    <property type="project" value="TreeGrafter"/>
</dbReference>
<dbReference type="PANTHER" id="PTHR11839">
    <property type="entry name" value="UDP/ADP-SUGAR PYROPHOSPHATASE"/>
    <property type="match status" value="1"/>
</dbReference>
<dbReference type="PANTHER" id="PTHR11839:SF31">
    <property type="entry name" value="ADP-RIBOSE PYROPHOSPHATASE"/>
    <property type="match status" value="1"/>
</dbReference>
<dbReference type="RefSeq" id="WP_006063289.1">
    <property type="nucleotide sequence ID" value="NZ_KB290831.1"/>
</dbReference>
<dbReference type="SUPFAM" id="SSF55811">
    <property type="entry name" value="Nudix"/>
    <property type="match status" value="1"/>
</dbReference>
<proteinExistence type="predicted"/>
<dbReference type="OrthoDB" id="9806150at2"/>
<dbReference type="InterPro" id="IPR000086">
    <property type="entry name" value="NUDIX_hydrolase_dom"/>
</dbReference>
<dbReference type="STRING" id="1035195.HMPREF9997_01051"/>
<name>L1MHZ6_9CORY</name>
<dbReference type="InterPro" id="IPR015797">
    <property type="entry name" value="NUDIX_hydrolase-like_dom_sf"/>
</dbReference>
<organism evidence="3 4">
    <name type="scientific">Corynebacterium durum F0235</name>
    <dbReference type="NCBI Taxonomy" id="1035195"/>
    <lineage>
        <taxon>Bacteria</taxon>
        <taxon>Bacillati</taxon>
        <taxon>Actinomycetota</taxon>
        <taxon>Actinomycetes</taxon>
        <taxon>Mycobacteriales</taxon>
        <taxon>Corynebacteriaceae</taxon>
        <taxon>Corynebacterium</taxon>
    </lineage>
</organism>
<protein>
    <submittedName>
        <fullName evidence="3">Hydrolase, NUDIX family</fullName>
    </submittedName>
</protein>
<evidence type="ECO:0000313" key="4">
    <source>
        <dbReference type="Proteomes" id="UP000010445"/>
    </source>
</evidence>
<evidence type="ECO:0000259" key="2">
    <source>
        <dbReference type="PROSITE" id="PS51462"/>
    </source>
</evidence>
<dbReference type="eggNOG" id="COG0494">
    <property type="taxonomic scope" value="Bacteria"/>
</dbReference>
<keyword evidence="1 3" id="KW-0378">Hydrolase</keyword>
<dbReference type="AlphaFoldDB" id="L1MHZ6"/>
<dbReference type="PROSITE" id="PS51462">
    <property type="entry name" value="NUDIX"/>
    <property type="match status" value="1"/>
</dbReference>
<comment type="caution">
    <text evidence="3">The sequence shown here is derived from an EMBL/GenBank/DDBJ whole genome shotgun (WGS) entry which is preliminary data.</text>
</comment>
<dbReference type="Pfam" id="PF00293">
    <property type="entry name" value="NUDIX"/>
    <property type="match status" value="1"/>
</dbReference>
<dbReference type="Gene3D" id="3.90.79.10">
    <property type="entry name" value="Nucleoside Triphosphate Pyrophosphohydrolase"/>
    <property type="match status" value="1"/>
</dbReference>
<feature type="domain" description="Nudix hydrolase" evidence="2">
    <location>
        <begin position="45"/>
        <end position="175"/>
    </location>
</feature>
<dbReference type="Proteomes" id="UP000010445">
    <property type="component" value="Unassembled WGS sequence"/>
</dbReference>
<keyword evidence="4" id="KW-1185">Reference proteome</keyword>
<sequence>MTSSPGQHHFDILDSEVLLDAPIIAVRRDTLRMPGGGTGKREIVEHFGAVAVVAFDGANIALVHQYRHSVQRRLWELPAGILDIADEDPLVCAQRELTEEAGLAAKQWGLLTDLVCSPGFCEEGVRIFLAQDLSEVPQPDADDEEADMQLTWVALEEAKNMVLRGEIANSIAIAGIMIAADLVARGQGPRPVTDLFDLRPTSLSERRKAAGLGADMKRV</sequence>
<dbReference type="CDD" id="cd24158">
    <property type="entry name" value="NUDIX_ADPRase_Rv1700"/>
    <property type="match status" value="1"/>
</dbReference>
<reference evidence="3 4" key="1">
    <citation type="submission" date="2012-05" db="EMBL/GenBank/DDBJ databases">
        <authorList>
            <person name="Weinstock G."/>
            <person name="Sodergren E."/>
            <person name="Lobos E.A."/>
            <person name="Fulton L."/>
            <person name="Fulton R."/>
            <person name="Courtney L."/>
            <person name="Fronick C."/>
            <person name="O'Laughlin M."/>
            <person name="Godfrey J."/>
            <person name="Wilson R.M."/>
            <person name="Miner T."/>
            <person name="Farmer C."/>
            <person name="Delehaunty K."/>
            <person name="Cordes M."/>
            <person name="Minx P."/>
            <person name="Tomlinson C."/>
            <person name="Chen J."/>
            <person name="Wollam A."/>
            <person name="Pepin K.H."/>
            <person name="Bhonagiri V."/>
            <person name="Zhang X."/>
            <person name="Suruliraj S."/>
            <person name="Warren W."/>
            <person name="Mitreva M."/>
            <person name="Mardis E.R."/>
            <person name="Wilson R.K."/>
        </authorList>
    </citation>
    <scope>NUCLEOTIDE SEQUENCE [LARGE SCALE GENOMIC DNA]</scope>
    <source>
        <strain evidence="3 4">F0235</strain>
    </source>
</reference>
<dbReference type="GO" id="GO:0006753">
    <property type="term" value="P:nucleoside phosphate metabolic process"/>
    <property type="evidence" value="ECO:0007669"/>
    <property type="project" value="TreeGrafter"/>
</dbReference>
<evidence type="ECO:0000313" key="3">
    <source>
        <dbReference type="EMBL" id="EKX90556.1"/>
    </source>
</evidence>
<dbReference type="GO" id="GO:0016787">
    <property type="term" value="F:hydrolase activity"/>
    <property type="evidence" value="ECO:0007669"/>
    <property type="project" value="UniProtKB-KW"/>
</dbReference>
<dbReference type="EMBL" id="AMEM01000017">
    <property type="protein sequence ID" value="EKX90556.1"/>
    <property type="molecule type" value="Genomic_DNA"/>
</dbReference>
<dbReference type="HOGENOM" id="CLU_062658_5_0_11"/>
<gene>
    <name evidence="3" type="ORF">HMPREF9997_01051</name>
</gene>
<evidence type="ECO:0000256" key="1">
    <source>
        <dbReference type="ARBA" id="ARBA00022801"/>
    </source>
</evidence>